<dbReference type="AlphaFoldDB" id="A0A8C6ZQH1"/>
<dbReference type="Proteomes" id="UP000694420">
    <property type="component" value="Unplaced"/>
</dbReference>
<dbReference type="GO" id="GO:0016020">
    <property type="term" value="C:membrane"/>
    <property type="evidence" value="ECO:0007669"/>
    <property type="project" value="UniProtKB-SubCell"/>
</dbReference>
<dbReference type="InterPro" id="IPR026664">
    <property type="entry name" value="Stereocilin-rel"/>
</dbReference>
<dbReference type="PANTHER" id="PTHR23412">
    <property type="entry name" value="STEREOCILIN RELATED"/>
    <property type="match status" value="1"/>
</dbReference>
<evidence type="ECO:0000256" key="6">
    <source>
        <dbReference type="ARBA" id="ARBA00023180"/>
    </source>
</evidence>
<proteinExistence type="inferred from homology"/>
<keyword evidence="3" id="KW-0732">Signal</keyword>
<evidence type="ECO:0000313" key="8">
    <source>
        <dbReference type="Proteomes" id="UP000694420"/>
    </source>
</evidence>
<dbReference type="GO" id="GO:0007160">
    <property type="term" value="P:cell-matrix adhesion"/>
    <property type="evidence" value="ECO:0007669"/>
    <property type="project" value="TreeGrafter"/>
</dbReference>
<dbReference type="PANTHER" id="PTHR23412:SF15">
    <property type="entry name" value="MESOTHELIN-LIKE PROTEIN"/>
    <property type="match status" value="1"/>
</dbReference>
<sequence>MVLILVQSRRSLRCPEATGAPLSSPGSFTPGCRAPGAALPGSSLIASEFLQSQLSGGSYFCSRSFQNSPVSLAWKHCGVLLELSKPQKGTGRQGGLFPSGNFTLPAHGVPPSLADVHNQSCRAFYALASQGRLDLLPKGSSRRTRLLHGALACLGVRGPGLSPEQLGALGALVCDMEPATIPASHARVLENLKLCAALSGAQRAALNALLLRGAAGYGPPSSWDLRSLQSLGTLVLSLNQTLWGSVAEVGRPRRAPGGAWDDATFCPSGLSPGCQGKPIDSSTLFDPFLTLYYDSNEQFELCLTDEALRNNLALLLDQPLTMDFLGIVKRRLGKLYPEGIPEEQLKQLGLLARYYTAEEISTWMVTSSDTLLARQLVTRYLHLGGALTGPLLQTIGGRNLCNLDEEHISCITPEAIGCAGPLDISSCSQAKKNQLYSKAQQAFAGQAGTPAYYSLIQPYLGGAPAKDLKDLAKTGIAMDIDTFTALNPEELQVGSSNLLGINLPDLKLVENLPAVINWIRRQDQWELDHILGIGLQGGIVKPSPTSSATLATFTLSATTVPTTAVLATTGPGSPPAHCTYSLPPWGCHCCKGFSDHTTTCRLTLTRPLRSHHLPNYQCWKNPC</sequence>
<reference evidence="7" key="2">
    <citation type="submission" date="2025-09" db="UniProtKB">
        <authorList>
            <consortium name="Ensembl"/>
        </authorList>
    </citation>
    <scope>IDENTIFICATION</scope>
</reference>
<evidence type="ECO:0000256" key="1">
    <source>
        <dbReference type="ARBA" id="ARBA00004370"/>
    </source>
</evidence>
<comment type="subcellular location">
    <subcellularLocation>
        <location evidence="1">Membrane</location>
    </subcellularLocation>
</comment>
<comment type="similarity">
    <text evidence="2">Belongs to the mesothelin family.</text>
</comment>
<keyword evidence="5" id="KW-0472">Membrane</keyword>
<dbReference type="Ensembl" id="ENSNPET00000019720.1">
    <property type="protein sequence ID" value="ENSNPEP00000019222.1"/>
    <property type="gene ID" value="ENSNPEG00000014326.1"/>
</dbReference>
<evidence type="ECO:0000256" key="4">
    <source>
        <dbReference type="ARBA" id="ARBA00022889"/>
    </source>
</evidence>
<name>A0A8C6ZQH1_NOTPE</name>
<accession>A0A8C6ZQH1</accession>
<keyword evidence="8" id="KW-1185">Reference proteome</keyword>
<organism evidence="7 8">
    <name type="scientific">Nothoprocta perdicaria</name>
    <name type="common">Chilean tinamou</name>
    <name type="synonym">Crypturus perdicarius</name>
    <dbReference type="NCBI Taxonomy" id="30464"/>
    <lineage>
        <taxon>Eukaryota</taxon>
        <taxon>Metazoa</taxon>
        <taxon>Chordata</taxon>
        <taxon>Craniata</taxon>
        <taxon>Vertebrata</taxon>
        <taxon>Euteleostomi</taxon>
        <taxon>Archelosauria</taxon>
        <taxon>Archosauria</taxon>
        <taxon>Dinosauria</taxon>
        <taxon>Saurischia</taxon>
        <taxon>Theropoda</taxon>
        <taxon>Coelurosauria</taxon>
        <taxon>Aves</taxon>
        <taxon>Palaeognathae</taxon>
        <taxon>Tinamiformes</taxon>
        <taxon>Tinamidae</taxon>
        <taxon>Nothoprocta</taxon>
    </lineage>
</organism>
<keyword evidence="4" id="KW-0130">Cell adhesion</keyword>
<dbReference type="GO" id="GO:0009986">
    <property type="term" value="C:cell surface"/>
    <property type="evidence" value="ECO:0007669"/>
    <property type="project" value="TreeGrafter"/>
</dbReference>
<reference evidence="7" key="1">
    <citation type="submission" date="2025-08" db="UniProtKB">
        <authorList>
            <consortium name="Ensembl"/>
        </authorList>
    </citation>
    <scope>IDENTIFICATION</scope>
</reference>
<dbReference type="Pfam" id="PF06060">
    <property type="entry name" value="Mesothelin"/>
    <property type="match status" value="1"/>
</dbReference>
<dbReference type="InterPro" id="IPR010335">
    <property type="entry name" value="Mesothelin"/>
</dbReference>
<protein>
    <submittedName>
        <fullName evidence="7">Mesothelin like</fullName>
    </submittedName>
</protein>
<evidence type="ECO:0000313" key="7">
    <source>
        <dbReference type="Ensembl" id="ENSNPEP00000019222.1"/>
    </source>
</evidence>
<evidence type="ECO:0000256" key="5">
    <source>
        <dbReference type="ARBA" id="ARBA00023136"/>
    </source>
</evidence>
<evidence type="ECO:0000256" key="2">
    <source>
        <dbReference type="ARBA" id="ARBA00011016"/>
    </source>
</evidence>
<evidence type="ECO:0000256" key="3">
    <source>
        <dbReference type="ARBA" id="ARBA00022729"/>
    </source>
</evidence>
<keyword evidence="6" id="KW-0325">Glycoprotein</keyword>